<dbReference type="GO" id="GO:0033816">
    <property type="term" value="F:diaminobutyrate acetyltransferase activity"/>
    <property type="evidence" value="ECO:0007669"/>
    <property type="project" value="UniProtKB-EC"/>
</dbReference>
<dbReference type="SUPFAM" id="SSF55729">
    <property type="entry name" value="Acyl-CoA N-acyltransferases (Nat)"/>
    <property type="match status" value="1"/>
</dbReference>
<keyword evidence="5 8" id="KW-0808">Transferase</keyword>
<comment type="pathway">
    <text evidence="1 8">Amine and polyamine biosynthesis; ectoine biosynthesis; L-ectoine from L-aspartate 4-semialdehyde: step 2/3.</text>
</comment>
<accession>A0A062VG48</accession>
<evidence type="ECO:0000256" key="4">
    <source>
        <dbReference type="ARBA" id="ARBA00017935"/>
    </source>
</evidence>
<dbReference type="InterPro" id="IPR012772">
    <property type="entry name" value="Ectoine_EctA"/>
</dbReference>
<keyword evidence="11" id="KW-1185">Reference proteome</keyword>
<evidence type="ECO:0000256" key="5">
    <source>
        <dbReference type="ARBA" id="ARBA00022679"/>
    </source>
</evidence>
<dbReference type="OrthoDB" id="2436196at2"/>
<dbReference type="RefSeq" id="WP_084324178.1">
    <property type="nucleotide sequence ID" value="NZ_ARYM01000005.1"/>
</dbReference>
<keyword evidence="6 8" id="KW-0012">Acyltransferase</keyword>
<dbReference type="GO" id="GO:0019491">
    <property type="term" value="P:ectoine biosynthetic process"/>
    <property type="evidence" value="ECO:0007669"/>
    <property type="project" value="UniProtKB-UniPathway"/>
</dbReference>
<dbReference type="EMBL" id="ARYM01000005">
    <property type="protein sequence ID" value="KCZ99379.1"/>
    <property type="molecule type" value="Genomic_DNA"/>
</dbReference>
<dbReference type="PROSITE" id="PS51186">
    <property type="entry name" value="GNAT"/>
    <property type="match status" value="1"/>
</dbReference>
<organism evidence="10 11">
    <name type="scientific">Hyphomonas polymorpha PS728</name>
    <dbReference type="NCBI Taxonomy" id="1280954"/>
    <lineage>
        <taxon>Bacteria</taxon>
        <taxon>Pseudomonadati</taxon>
        <taxon>Pseudomonadota</taxon>
        <taxon>Alphaproteobacteria</taxon>
        <taxon>Hyphomonadales</taxon>
        <taxon>Hyphomonadaceae</taxon>
        <taxon>Hyphomonas</taxon>
    </lineage>
</organism>
<dbReference type="AlphaFoldDB" id="A0A062VG48"/>
<comment type="similarity">
    <text evidence="2 8">Belongs to the acetyltransferase family. EctA subfamily.</text>
</comment>
<evidence type="ECO:0000256" key="6">
    <source>
        <dbReference type="ARBA" id="ARBA00023315"/>
    </source>
</evidence>
<dbReference type="PATRIC" id="fig|1280954.3.peg.1135"/>
<evidence type="ECO:0000256" key="1">
    <source>
        <dbReference type="ARBA" id="ARBA00004978"/>
    </source>
</evidence>
<evidence type="ECO:0000256" key="2">
    <source>
        <dbReference type="ARBA" id="ARBA00010712"/>
    </source>
</evidence>
<dbReference type="EC" id="2.3.1.178" evidence="3 8"/>
<evidence type="ECO:0000256" key="3">
    <source>
        <dbReference type="ARBA" id="ARBA00012355"/>
    </source>
</evidence>
<evidence type="ECO:0000256" key="7">
    <source>
        <dbReference type="ARBA" id="ARBA00048924"/>
    </source>
</evidence>
<dbReference type="Gene3D" id="3.40.630.30">
    <property type="match status" value="1"/>
</dbReference>
<dbReference type="InterPro" id="IPR000182">
    <property type="entry name" value="GNAT_dom"/>
</dbReference>
<protein>
    <recommendedName>
        <fullName evidence="4 8">L-2,4-diaminobutyric acid acetyltransferase</fullName>
        <shortName evidence="8">DABA acetyltransferase</shortName>
        <ecNumber evidence="3 8">2.3.1.178</ecNumber>
    </recommendedName>
</protein>
<evidence type="ECO:0000256" key="8">
    <source>
        <dbReference type="RuleBase" id="RU365045"/>
    </source>
</evidence>
<dbReference type="STRING" id="1280954.HPO_05567"/>
<gene>
    <name evidence="8" type="primary">ectA</name>
    <name evidence="10" type="ORF">HPO_05567</name>
</gene>
<dbReference type="InterPro" id="IPR016181">
    <property type="entry name" value="Acyl_CoA_acyltransferase"/>
</dbReference>
<dbReference type="Proteomes" id="UP000027100">
    <property type="component" value="Unassembled WGS sequence"/>
</dbReference>
<dbReference type="Pfam" id="PF00583">
    <property type="entry name" value="Acetyltransf_1"/>
    <property type="match status" value="1"/>
</dbReference>
<evidence type="ECO:0000259" key="9">
    <source>
        <dbReference type="PROSITE" id="PS51186"/>
    </source>
</evidence>
<comment type="catalytic activity">
    <reaction evidence="7 8">
        <text>L-2,4-diaminobutanoate + acetyl-CoA = (2S)-4-acetamido-2-aminobutanoate + CoA + H(+)</text>
        <dbReference type="Rhea" id="RHEA:16901"/>
        <dbReference type="ChEBI" id="CHEBI:15378"/>
        <dbReference type="ChEBI" id="CHEBI:57287"/>
        <dbReference type="ChEBI" id="CHEBI:57288"/>
        <dbReference type="ChEBI" id="CHEBI:58761"/>
        <dbReference type="ChEBI" id="CHEBI:58929"/>
        <dbReference type="EC" id="2.3.1.178"/>
    </reaction>
</comment>
<evidence type="ECO:0000313" key="11">
    <source>
        <dbReference type="Proteomes" id="UP000027100"/>
    </source>
</evidence>
<comment type="function">
    <text evidence="8">Catalyzes the acetylation of L-2,4-diaminobutyrate (DABA) to gamma-N-acetyl-alpha,gamma-diaminobutyric acid (ADABA) with acetyl coenzyme A.</text>
</comment>
<dbReference type="CDD" id="cd04301">
    <property type="entry name" value="NAT_SF"/>
    <property type="match status" value="1"/>
</dbReference>
<dbReference type="NCBIfam" id="TIGR02406">
    <property type="entry name" value="ectoine_EctA"/>
    <property type="match status" value="1"/>
</dbReference>
<name>A0A062VG48_9PROT</name>
<dbReference type="UniPathway" id="UPA00067">
    <property type="reaction ID" value="UER00122"/>
</dbReference>
<evidence type="ECO:0000313" key="10">
    <source>
        <dbReference type="EMBL" id="KCZ99379.1"/>
    </source>
</evidence>
<proteinExistence type="inferred from homology"/>
<feature type="domain" description="N-acetyltransferase" evidence="9">
    <location>
        <begin position="25"/>
        <end position="173"/>
    </location>
</feature>
<sequence>MPDEATTMDGNDSVPDRSQTAGAVIQIGSPVPEDAAEIHALIAACPPLDTNSLYANLIQCTHFAASSAVARLNGKVVGWISGHRPPGKDHTYFLWQVAVHADARGQQLPRRMLADILSRRAQAGVSQIETSITRANEASWGLFRSVAGWLSAPLREEPWFDRNRHFAGQHDTEFLVTIGPFQAPKASG</sequence>
<dbReference type="eggNOG" id="COG0456">
    <property type="taxonomic scope" value="Bacteria"/>
</dbReference>
<comment type="caution">
    <text evidence="10">The sequence shown here is derived from an EMBL/GenBank/DDBJ whole genome shotgun (WGS) entry which is preliminary data.</text>
</comment>
<reference evidence="10 11" key="1">
    <citation type="journal article" date="2014" name="Antonie Van Leeuwenhoek">
        <title>Hyphomonas beringensis sp. nov. and Hyphomonas chukchiensis sp. nov., isolated from surface seawater of the Bering Sea and Chukchi Sea.</title>
        <authorList>
            <person name="Li C."/>
            <person name="Lai Q."/>
            <person name="Li G."/>
            <person name="Dong C."/>
            <person name="Wang J."/>
            <person name="Liao Y."/>
            <person name="Shao Z."/>
        </authorList>
    </citation>
    <scope>NUCLEOTIDE SEQUENCE [LARGE SCALE GENOMIC DNA]</scope>
    <source>
        <strain evidence="10 11">PS728</strain>
    </source>
</reference>